<dbReference type="AlphaFoldDB" id="A0A3M8B2E5"/>
<reference evidence="2 3" key="1">
    <citation type="submission" date="2018-10" db="EMBL/GenBank/DDBJ databases">
        <title>Phylogenomics of Brevibacillus.</title>
        <authorList>
            <person name="Dunlap C."/>
        </authorList>
    </citation>
    <scope>NUCLEOTIDE SEQUENCE [LARGE SCALE GENOMIC DNA]</scope>
    <source>
        <strain evidence="2 3">DSM 100115</strain>
    </source>
</reference>
<evidence type="ECO:0000313" key="3">
    <source>
        <dbReference type="Proteomes" id="UP000268829"/>
    </source>
</evidence>
<dbReference type="RefSeq" id="WP_122904589.1">
    <property type="nucleotide sequence ID" value="NZ_CP154342.1"/>
</dbReference>
<dbReference type="Pfam" id="PF14006">
    <property type="entry name" value="YqzL"/>
    <property type="match status" value="1"/>
</dbReference>
<dbReference type="InterPro" id="IPR025617">
    <property type="entry name" value="YqzL"/>
</dbReference>
<dbReference type="OrthoDB" id="1650227at2"/>
<dbReference type="EMBL" id="RHHS01000022">
    <property type="protein sequence ID" value="RNB57604.1"/>
    <property type="molecule type" value="Genomic_DNA"/>
</dbReference>
<organism evidence="2 3">
    <name type="scientific">Brevibacillus gelatini</name>
    <dbReference type="NCBI Taxonomy" id="1655277"/>
    <lineage>
        <taxon>Bacteria</taxon>
        <taxon>Bacillati</taxon>
        <taxon>Bacillota</taxon>
        <taxon>Bacilli</taxon>
        <taxon>Bacillales</taxon>
        <taxon>Paenibacillaceae</taxon>
        <taxon>Brevibacillus</taxon>
    </lineage>
</organism>
<comment type="caution">
    <text evidence="2">The sequence shown here is derived from an EMBL/GenBank/DDBJ whole genome shotgun (WGS) entry which is preliminary data.</text>
</comment>
<evidence type="ECO:0000256" key="1">
    <source>
        <dbReference type="SAM" id="MobiDB-lite"/>
    </source>
</evidence>
<feature type="region of interest" description="Disordered" evidence="1">
    <location>
        <begin position="32"/>
        <end position="51"/>
    </location>
</feature>
<sequence length="51" mass="5780">MLRDFSWRVFASTGDIHAYLLYRDHHQADSSAEEALPDLAQEELGDSQACL</sequence>
<evidence type="ECO:0000313" key="2">
    <source>
        <dbReference type="EMBL" id="RNB57604.1"/>
    </source>
</evidence>
<name>A0A3M8B2E5_9BACL</name>
<keyword evidence="3" id="KW-1185">Reference proteome</keyword>
<accession>A0A3M8B2E5</accession>
<dbReference type="Proteomes" id="UP000268829">
    <property type="component" value="Unassembled WGS sequence"/>
</dbReference>
<protein>
    <submittedName>
        <fullName evidence="2">YqzL family protein</fullName>
    </submittedName>
</protein>
<proteinExistence type="predicted"/>
<feature type="compositionally biased region" description="Acidic residues" evidence="1">
    <location>
        <begin position="32"/>
        <end position="45"/>
    </location>
</feature>
<gene>
    <name evidence="2" type="ORF">EDM57_09825</name>
</gene>